<dbReference type="SUPFAM" id="SSF53383">
    <property type="entry name" value="PLP-dependent transferases"/>
    <property type="match status" value="1"/>
</dbReference>
<keyword evidence="5 11" id="KW-0032">Aminotransferase</keyword>
<evidence type="ECO:0000256" key="4">
    <source>
        <dbReference type="ARBA" id="ARBA00022490"/>
    </source>
</evidence>
<evidence type="ECO:0000256" key="3">
    <source>
        <dbReference type="ARBA" id="ARBA00011738"/>
    </source>
</evidence>
<keyword evidence="8 11" id="KW-0093">Biotin biosynthesis</keyword>
<dbReference type="AlphaFoldDB" id="A0A378NSB3"/>
<evidence type="ECO:0000256" key="10">
    <source>
        <dbReference type="ARBA" id="ARBA00060970"/>
    </source>
</evidence>
<keyword evidence="9 11" id="KW-0663">Pyridoxal phosphate</keyword>
<feature type="binding site" evidence="11">
    <location>
        <begin position="115"/>
        <end position="116"/>
    </location>
    <ligand>
        <name>pyridoxal 5'-phosphate</name>
        <dbReference type="ChEBI" id="CHEBI:597326"/>
    </ligand>
</feature>
<feature type="binding site" evidence="11">
    <location>
        <position position="318"/>
    </location>
    <ligand>
        <name>substrate</name>
    </ligand>
</feature>
<comment type="cofactor">
    <cofactor evidence="1 11">
        <name>pyridoxal 5'-phosphate</name>
        <dbReference type="ChEBI" id="CHEBI:597326"/>
    </cofactor>
</comment>
<dbReference type="InterPro" id="IPR015424">
    <property type="entry name" value="PyrdxlP-dep_Trfase"/>
</dbReference>
<feature type="site" description="Participates in the substrate recognition with KAPA and in a stacking interaction with the adenine ring of SAM" evidence="11">
    <location>
        <position position="18"/>
    </location>
</feature>
<evidence type="ECO:0000256" key="2">
    <source>
        <dbReference type="ARBA" id="ARBA00004496"/>
    </source>
</evidence>
<dbReference type="InterPro" id="IPR005815">
    <property type="entry name" value="BioA"/>
</dbReference>
<feature type="binding site" evidence="11">
    <location>
        <begin position="319"/>
        <end position="320"/>
    </location>
    <ligand>
        <name>pyridoxal 5'-phosphate</name>
        <dbReference type="ChEBI" id="CHEBI:597326"/>
    </ligand>
</feature>
<evidence type="ECO:0000256" key="1">
    <source>
        <dbReference type="ARBA" id="ARBA00001933"/>
    </source>
</evidence>
<evidence type="ECO:0000256" key="6">
    <source>
        <dbReference type="ARBA" id="ARBA00022679"/>
    </source>
</evidence>
<feature type="binding site" evidence="11">
    <location>
        <position position="254"/>
    </location>
    <ligand>
        <name>pyridoxal 5'-phosphate</name>
        <dbReference type="ChEBI" id="CHEBI:597326"/>
    </ligand>
</feature>
<comment type="similarity">
    <text evidence="10 11">Belongs to the class-III pyridoxal-phosphate-dependent aminotransferase family. BioA subfamily.</text>
</comment>
<dbReference type="NCBIfam" id="TIGR00508">
    <property type="entry name" value="bioA"/>
    <property type="match status" value="1"/>
</dbReference>
<keyword evidence="4 11" id="KW-0963">Cytoplasm</keyword>
<feature type="modified residue" description="N6-(pyridoxal phosphate)lysine" evidence="11">
    <location>
        <position position="283"/>
    </location>
</feature>
<evidence type="ECO:0000256" key="7">
    <source>
        <dbReference type="ARBA" id="ARBA00022691"/>
    </source>
</evidence>
<dbReference type="PROSITE" id="PS00600">
    <property type="entry name" value="AA_TRANSFER_CLASS_3"/>
    <property type="match status" value="1"/>
</dbReference>
<feature type="binding site" evidence="11">
    <location>
        <position position="55"/>
    </location>
    <ligand>
        <name>substrate</name>
    </ligand>
</feature>
<gene>
    <name evidence="11 12" type="primary">bioA</name>
    <name evidence="12" type="ORF">NCTC10571_00827</name>
</gene>
<evidence type="ECO:0000256" key="11">
    <source>
        <dbReference type="HAMAP-Rule" id="MF_00834"/>
    </source>
</evidence>
<dbReference type="GO" id="GO:0030170">
    <property type="term" value="F:pyridoxal phosphate binding"/>
    <property type="evidence" value="ECO:0007669"/>
    <property type="project" value="UniProtKB-UniRule"/>
</dbReference>
<feature type="binding site" evidence="11">
    <location>
        <position position="148"/>
    </location>
    <ligand>
        <name>substrate</name>
    </ligand>
</feature>
<dbReference type="EMBL" id="UGPP01000001">
    <property type="protein sequence ID" value="STY70685.1"/>
    <property type="molecule type" value="Genomic_DNA"/>
</dbReference>
<comment type="subcellular location">
    <subcellularLocation>
        <location evidence="2 11">Cytoplasm</location>
    </subcellularLocation>
</comment>
<dbReference type="NCBIfam" id="NF004624">
    <property type="entry name" value="PRK05964.1"/>
    <property type="match status" value="1"/>
</dbReference>
<comment type="pathway">
    <text evidence="11">Cofactor biosynthesis; biotin biosynthesis; 7,8-diaminononanoate from 8-amino-7-oxononanoate (SAM route): step 1/1.</text>
</comment>
<dbReference type="HAMAP" id="MF_00834">
    <property type="entry name" value="BioA"/>
    <property type="match status" value="1"/>
</dbReference>
<dbReference type="PANTHER" id="PTHR42684">
    <property type="entry name" value="ADENOSYLMETHIONINE-8-AMINO-7-OXONONANOATE AMINOTRANSFERASE"/>
    <property type="match status" value="1"/>
</dbReference>
<reference evidence="12 13" key="1">
    <citation type="submission" date="2018-06" db="EMBL/GenBank/DDBJ databases">
        <authorList>
            <consortium name="Pathogen Informatics"/>
            <person name="Doyle S."/>
        </authorList>
    </citation>
    <scope>NUCLEOTIDE SEQUENCE [LARGE SCALE GENOMIC DNA]</scope>
    <source>
        <strain evidence="12 13">NCTC10571</strain>
    </source>
</reference>
<proteinExistence type="inferred from homology"/>
<dbReference type="InterPro" id="IPR015422">
    <property type="entry name" value="PyrdxlP-dep_Trfase_small"/>
</dbReference>
<dbReference type="GO" id="GO:0005737">
    <property type="term" value="C:cytoplasm"/>
    <property type="evidence" value="ECO:0007669"/>
    <property type="project" value="UniProtKB-SubCell"/>
</dbReference>
<dbReference type="Gene3D" id="3.90.1150.10">
    <property type="entry name" value="Aspartate Aminotransferase, domain 1"/>
    <property type="match status" value="1"/>
</dbReference>
<sequence length="450" mass="50949">MCNINWIDEDLKYIWHPCSQMKDYEELKPIVIDHGKGSYLYDINGKEYIDIISSWWCNLLGHANPKINEAIKNQLDNLEHVIFANLSHKPAIKLCQELIKIVPKGLCKFNFSDNGSASVECALKMAFQYHYQTGNPQKQRFMCLSEGYHGETIGALSVGSMDLYAKIYKPMLMNAVHTSAPDCYRCPYHQNRETCKCECFVHAEEDFAKYGNELAAVIVEPLIQGSAGMRIYPPLYLEKLRKLCDEYNVLLIADEIATGFGRTGKMFAFDYTNVSPDIMTISKGLTGGYMPMAITITTQKIYDAFYADYNEGKAFMHSHTYSGNPLGCSAALAVQKILREENILAKAQDTAKYLHEKLQATFLNHQNVGEIRHLGLINAIELVKDKDTKEAFDSKKRLGYQIYKNALQKGLLLRPLGDVLYFNPPLNIDKQTLDKAISICHTSINEVLNS</sequence>
<dbReference type="UniPathway" id="UPA00078">
    <property type="reaction ID" value="UER00160"/>
</dbReference>
<dbReference type="GO" id="GO:0004015">
    <property type="term" value="F:adenosylmethionine-8-amino-7-oxononanoate transaminase activity"/>
    <property type="evidence" value="ECO:0007669"/>
    <property type="project" value="UniProtKB-UniRule"/>
</dbReference>
<protein>
    <recommendedName>
        <fullName evidence="11">Adenosylmethionine-8-amino-7-oxononanoate aminotransferase</fullName>
        <ecNumber evidence="11">2.6.1.62</ecNumber>
    </recommendedName>
    <alternativeName>
        <fullName evidence="11">7,8-diamino-pelargonic acid aminotransferase</fullName>
        <shortName evidence="11">DAPA AT</shortName>
        <shortName evidence="11">DAPA aminotransferase</shortName>
    </alternativeName>
    <alternativeName>
        <fullName evidence="11">7,8-diaminononanoate synthase</fullName>
        <shortName evidence="11">DANS</shortName>
    </alternativeName>
    <alternativeName>
        <fullName evidence="11">Diaminopelargonic acid synthase</fullName>
    </alternativeName>
</protein>
<dbReference type="InterPro" id="IPR049704">
    <property type="entry name" value="Aminotrans_3_PPA_site"/>
</dbReference>
<dbReference type="EC" id="2.6.1.62" evidence="11"/>
<dbReference type="RefSeq" id="WP_115151220.1">
    <property type="nucleotide sequence ID" value="NZ_UGPP01000001.1"/>
</dbReference>
<organism evidence="12 13">
    <name type="scientific">Megamonas hypermegale</name>
    <dbReference type="NCBI Taxonomy" id="158847"/>
    <lineage>
        <taxon>Bacteria</taxon>
        <taxon>Bacillati</taxon>
        <taxon>Bacillota</taxon>
        <taxon>Negativicutes</taxon>
        <taxon>Selenomonadales</taxon>
        <taxon>Selenomonadaceae</taxon>
        <taxon>Megamonas</taxon>
    </lineage>
</organism>
<feature type="binding site" evidence="11">
    <location>
        <position position="414"/>
    </location>
    <ligand>
        <name>substrate</name>
    </ligand>
</feature>
<dbReference type="GO" id="GO:0009102">
    <property type="term" value="P:biotin biosynthetic process"/>
    <property type="evidence" value="ECO:0007669"/>
    <property type="project" value="UniProtKB-UniRule"/>
</dbReference>
<evidence type="ECO:0000256" key="9">
    <source>
        <dbReference type="ARBA" id="ARBA00022898"/>
    </source>
</evidence>
<dbReference type="Pfam" id="PF00202">
    <property type="entry name" value="Aminotran_3"/>
    <property type="match status" value="1"/>
</dbReference>
<comment type="catalytic activity">
    <reaction evidence="11">
        <text>(8S)-8-amino-7-oxononanoate + S-adenosyl-L-methionine = S-adenosyl-4-methylsulfanyl-2-oxobutanoate + (7R,8S)-7,8-diammoniononanoate</text>
        <dbReference type="Rhea" id="RHEA:16861"/>
        <dbReference type="ChEBI" id="CHEBI:16490"/>
        <dbReference type="ChEBI" id="CHEBI:59789"/>
        <dbReference type="ChEBI" id="CHEBI:149468"/>
        <dbReference type="ChEBI" id="CHEBI:149469"/>
        <dbReference type="EC" id="2.6.1.62"/>
    </reaction>
</comment>
<dbReference type="Proteomes" id="UP000255234">
    <property type="component" value="Unassembled WGS sequence"/>
</dbReference>
<dbReference type="InterPro" id="IPR005814">
    <property type="entry name" value="Aminotrans_3"/>
</dbReference>
<dbReference type="CDD" id="cd00610">
    <property type="entry name" value="OAT_like"/>
    <property type="match status" value="1"/>
</dbReference>
<name>A0A378NSB3_9FIRM</name>
<dbReference type="Gene3D" id="3.40.640.10">
    <property type="entry name" value="Type I PLP-dependent aspartate aminotransferase-like (Major domain)"/>
    <property type="match status" value="1"/>
</dbReference>
<dbReference type="FunFam" id="3.40.640.10:FF:000078">
    <property type="entry name" value="Adenosylmethionine-8-amino-7-oxononanoate aminotransferase"/>
    <property type="match status" value="1"/>
</dbReference>
<dbReference type="InterPro" id="IPR015421">
    <property type="entry name" value="PyrdxlP-dep_Trfase_major"/>
</dbReference>
<dbReference type="PIRSF" id="PIRSF000521">
    <property type="entry name" value="Transaminase_4ab_Lys_Orn"/>
    <property type="match status" value="1"/>
</dbReference>
<evidence type="ECO:0000256" key="5">
    <source>
        <dbReference type="ARBA" id="ARBA00022576"/>
    </source>
</evidence>
<feature type="binding site" evidence="11">
    <location>
        <position position="283"/>
    </location>
    <ligand>
        <name>substrate</name>
    </ligand>
</feature>
<comment type="function">
    <text evidence="11">Catalyzes the transfer of the alpha-amino group from S-adenosyl-L-methionine (SAM) to 7-keto-8-aminopelargonic acid (KAPA) to form 7,8-diaminopelargonic acid (DAPA). It is the only aminotransferase known to utilize SAM as an amino donor.</text>
</comment>
<dbReference type="STRING" id="1122216.GCA_000423385_01083"/>
<evidence type="ECO:0000313" key="13">
    <source>
        <dbReference type="Proteomes" id="UP000255234"/>
    </source>
</evidence>
<evidence type="ECO:0000256" key="8">
    <source>
        <dbReference type="ARBA" id="ARBA00022756"/>
    </source>
</evidence>
<keyword evidence="7 11" id="KW-0949">S-adenosyl-L-methionine</keyword>
<evidence type="ECO:0000313" key="12">
    <source>
        <dbReference type="EMBL" id="STY70685.1"/>
    </source>
</evidence>
<keyword evidence="6 11" id="KW-0808">Transferase</keyword>
<dbReference type="PANTHER" id="PTHR42684:SF17">
    <property type="entry name" value="ADENOSYLMETHIONINE-8-AMINO-7-OXONONANOATE AMINOTRANSFERASE"/>
    <property type="match status" value="1"/>
</dbReference>
<accession>A0A378NSB3</accession>
<comment type="subunit">
    <text evidence="3 11">Homodimer.</text>
</comment>